<evidence type="ECO:0000259" key="10">
    <source>
        <dbReference type="Pfam" id="PF07885"/>
    </source>
</evidence>
<feature type="domain" description="Potassium channel" evidence="10">
    <location>
        <begin position="219"/>
        <end position="297"/>
    </location>
</feature>
<dbReference type="InterPro" id="IPR013099">
    <property type="entry name" value="K_chnl_dom"/>
</dbReference>
<evidence type="ECO:0000313" key="12">
    <source>
        <dbReference type="Proteomes" id="UP001174909"/>
    </source>
</evidence>
<feature type="transmembrane region" description="Helical" evidence="9">
    <location>
        <begin position="125"/>
        <end position="146"/>
    </location>
</feature>
<accession>A0AA35TIS1</accession>
<dbReference type="GO" id="GO:0005886">
    <property type="term" value="C:plasma membrane"/>
    <property type="evidence" value="ECO:0007669"/>
    <property type="project" value="TreeGrafter"/>
</dbReference>
<dbReference type="Gene3D" id="1.10.287.70">
    <property type="match status" value="1"/>
</dbReference>
<evidence type="ECO:0000256" key="7">
    <source>
        <dbReference type="ARBA" id="ARBA00023303"/>
    </source>
</evidence>
<keyword evidence="5 8" id="KW-0406">Ion transport</keyword>
<feature type="domain" description="Potassium channel" evidence="10">
    <location>
        <begin position="121"/>
        <end position="180"/>
    </location>
</feature>
<feature type="transmembrane region" description="Helical" evidence="9">
    <location>
        <begin position="270"/>
        <end position="290"/>
    </location>
</feature>
<keyword evidence="2 8" id="KW-0813">Transport</keyword>
<dbReference type="InterPro" id="IPR003280">
    <property type="entry name" value="2pore_dom_K_chnl"/>
</dbReference>
<feature type="transmembrane region" description="Helical" evidence="9">
    <location>
        <begin position="241"/>
        <end position="258"/>
    </location>
</feature>
<evidence type="ECO:0000256" key="8">
    <source>
        <dbReference type="RuleBase" id="RU003857"/>
    </source>
</evidence>
<keyword evidence="12" id="KW-1185">Reference proteome</keyword>
<keyword evidence="6 9" id="KW-0472">Membrane</keyword>
<evidence type="ECO:0000256" key="1">
    <source>
        <dbReference type="ARBA" id="ARBA00004141"/>
    </source>
</evidence>
<dbReference type="Proteomes" id="UP001174909">
    <property type="component" value="Unassembled WGS sequence"/>
</dbReference>
<dbReference type="EMBL" id="CASHTH010003729">
    <property type="protein sequence ID" value="CAI8048469.1"/>
    <property type="molecule type" value="Genomic_DNA"/>
</dbReference>
<dbReference type="GO" id="GO:0015271">
    <property type="term" value="F:outward rectifier potassium channel activity"/>
    <property type="evidence" value="ECO:0007669"/>
    <property type="project" value="TreeGrafter"/>
</dbReference>
<evidence type="ECO:0000256" key="5">
    <source>
        <dbReference type="ARBA" id="ARBA00023065"/>
    </source>
</evidence>
<evidence type="ECO:0000256" key="4">
    <source>
        <dbReference type="ARBA" id="ARBA00022989"/>
    </source>
</evidence>
<evidence type="ECO:0000256" key="6">
    <source>
        <dbReference type="ARBA" id="ARBA00023136"/>
    </source>
</evidence>
<dbReference type="SUPFAM" id="SSF81324">
    <property type="entry name" value="Voltage-gated potassium channels"/>
    <property type="match status" value="2"/>
</dbReference>
<dbReference type="GO" id="GO:0030322">
    <property type="term" value="P:stabilization of membrane potential"/>
    <property type="evidence" value="ECO:0007669"/>
    <property type="project" value="TreeGrafter"/>
</dbReference>
<comment type="similarity">
    <text evidence="8">Belongs to the two pore domain potassium channel (TC 1.A.1.8) family.</text>
</comment>
<reference evidence="11" key="1">
    <citation type="submission" date="2023-03" db="EMBL/GenBank/DDBJ databases">
        <authorList>
            <person name="Steffen K."/>
            <person name="Cardenas P."/>
        </authorList>
    </citation>
    <scope>NUCLEOTIDE SEQUENCE</scope>
</reference>
<keyword evidence="7 8" id="KW-0407">Ion channel</keyword>
<proteinExistence type="inferred from homology"/>
<dbReference type="PANTHER" id="PTHR11003">
    <property type="entry name" value="POTASSIUM CHANNEL, SUBFAMILY K"/>
    <property type="match status" value="1"/>
</dbReference>
<evidence type="ECO:0000313" key="11">
    <source>
        <dbReference type="EMBL" id="CAI8048469.1"/>
    </source>
</evidence>
<evidence type="ECO:0000256" key="9">
    <source>
        <dbReference type="SAM" id="Phobius"/>
    </source>
</evidence>
<dbReference type="PANTHER" id="PTHR11003:SF330">
    <property type="entry name" value="POTASSIUM CHANNEL DOMAIN-CONTAINING PROTEIN"/>
    <property type="match status" value="1"/>
</dbReference>
<feature type="transmembrane region" description="Helical" evidence="9">
    <location>
        <begin position="158"/>
        <end position="185"/>
    </location>
</feature>
<feature type="transmembrane region" description="Helical" evidence="9">
    <location>
        <begin position="206"/>
        <end position="229"/>
    </location>
</feature>
<dbReference type="AlphaFoldDB" id="A0AA35TIS1"/>
<keyword evidence="3 8" id="KW-0812">Transmembrane</keyword>
<keyword evidence="4 9" id="KW-1133">Transmembrane helix</keyword>
<protein>
    <submittedName>
        <fullName evidence="11">Potassium channel subfamily K member 16</fullName>
    </submittedName>
</protein>
<gene>
    <name evidence="11" type="ORF">GBAR_LOCUS26736</name>
</gene>
<dbReference type="GO" id="GO:0022841">
    <property type="term" value="F:potassium ion leak channel activity"/>
    <property type="evidence" value="ECO:0007669"/>
    <property type="project" value="TreeGrafter"/>
</dbReference>
<organism evidence="11 12">
    <name type="scientific">Geodia barretti</name>
    <name type="common">Barrett's horny sponge</name>
    <dbReference type="NCBI Taxonomy" id="519541"/>
    <lineage>
        <taxon>Eukaryota</taxon>
        <taxon>Metazoa</taxon>
        <taxon>Porifera</taxon>
        <taxon>Demospongiae</taxon>
        <taxon>Heteroscleromorpha</taxon>
        <taxon>Tetractinellida</taxon>
        <taxon>Astrophorina</taxon>
        <taxon>Geodiidae</taxon>
        <taxon>Geodia</taxon>
    </lineage>
</organism>
<name>A0AA35TIS1_GEOBA</name>
<dbReference type="PRINTS" id="PR01333">
    <property type="entry name" value="2POREKCHANEL"/>
</dbReference>
<feature type="transmembrane region" description="Helical" evidence="9">
    <location>
        <begin position="31"/>
        <end position="51"/>
    </location>
</feature>
<sequence length="335" mass="37275">MEDAEEEREEENPRKCTRRSLCSWGPGWKTLTWFIVWVVYLLLGGLVFTLAERPNEEESVAQAAAQRQELRRLLDEARDNVIAELTARNETLTESEADELIGRLANVSASLALASQELPAESSPLWTYSSSVTFCATVVTTIGYGNTAPVTGAGRTLFVFYALIGIPICLVFLSHVGDLLSMYIDHITHCVARKTKTKPARHQKKILGLVSLSLFILGLLLFVFIPSIIFSDIEGWTYGESVYYCFVTLTTVGFGDFVPARATSSETNALYRTCAAAWVIVGLAWVALLITRTQTFIGSTGALIHTKLRERRWRRKKDEDLNGDELETATTSFDS</sequence>
<evidence type="ECO:0000256" key="2">
    <source>
        <dbReference type="ARBA" id="ARBA00022448"/>
    </source>
</evidence>
<dbReference type="Pfam" id="PF07885">
    <property type="entry name" value="Ion_trans_2"/>
    <property type="match status" value="2"/>
</dbReference>
<evidence type="ECO:0000256" key="3">
    <source>
        <dbReference type="ARBA" id="ARBA00022692"/>
    </source>
</evidence>
<comment type="caution">
    <text evidence="11">The sequence shown here is derived from an EMBL/GenBank/DDBJ whole genome shotgun (WGS) entry which is preliminary data.</text>
</comment>
<comment type="subcellular location">
    <subcellularLocation>
        <location evidence="1">Membrane</location>
        <topology evidence="1">Multi-pass membrane protein</topology>
    </subcellularLocation>
</comment>